<sequence length="1148" mass="127755">MHPKIDEQEIDQGFPVHIIALPDCDPSDMKQVANMTSGTYSFIQDSDKINNINHAVALFVASITSVIATKINLQVHEGITISSIAPGRYSNLVSSDKQSATVDLHNINAGEQKAFIIYLTVPQGKGKLVTIGGRYQSLNMSKELVGMDVVIARPRRKCLPDELMVHPKVAAEQLRIRLMEGIAKQNQDLSRNNLRLLLDDIKNSHEGHVAPEEMLSDLAEQVAEMTIDREYMLSRLNGQQLQGSTTNSTPSNIGSFQTLEQQREDERTNLVKIQGFTRSKAIMGSSTCNEFPVLVRVTVAPWLHGWEMPRDGVDVVAVVHISRNMQGEMQEEMLENVKKSIMIVIDKLSPHDRLSIVLFQIHNLRLMELTYMSDDDHGHGRDAARFKISQLRASSGKYMCHSASAALQEGARVLRDRGAEESTSRLGCMMLLSDGKHPEIFQTEISPEFQVHTFGLGANHNPKVMKHIADMTCGTYSFVDQDISNIKDALALFITGLTSIAVASITITLRAYKDIAISSIESGNYIHSLESDKMSGTITIDNIYAGEQKEFIVNLIVGSGMKTLMTIGGQYKGFKWDNSLAEIDMSVTRPWLTRSQDDLAIHPDVAAELVRIRLQNGVRDMLETQKMTTQGLQQLWNMIKHSDEGRGVPEETLSGLSMEVAKMNRDISGMPYTLSWLSCHKWQRATTKGTSSNSSAFRTMGQYADEDTNLVKVETFTRSKAIPSEDPFNEFPVLVRVMVAPWRHEKQMPHTGVDIVALLDASGRMQGEKLEHMKEAMMVVIEKLQAEDRLSIVSFNTYENRLTKLTYMTDQGRDDARLKIKKLVAASGGQSDISAALREGAEILWWRGAESSSRACCMMLLSVGNYPEIFQTGISPEFPVHTFGFGTDHNPKVMKYIADLTSGTYSFINQGIDRIKGALMLFITGLTSVAVRSIKLTVRTDEGITISSIKSGGYVNKLKSGDRSATIDIDKMYASERKDFIIYLTVAEGKKELMTIGGKYLCHNTVKHLANTDVYVVHPYQECVPGDLTIHPEVAAELARVRLEKGISTMLDKGLSKVGLQQLWEEIVDSEEGRCAPKDTLSGLSMDVTEMKRDIDNPKEHRKSGLPYTLSWLTSRKWQRATIKGTPCSSGAIQTRGQDADGRTTRSQ</sequence>
<feature type="domain" description="VWFA" evidence="2">
    <location>
        <begin position="314"/>
        <end position="497"/>
    </location>
</feature>
<dbReference type="PANTHER" id="PTHR10579">
    <property type="entry name" value="CALCIUM-ACTIVATED CHLORIDE CHANNEL REGULATOR"/>
    <property type="match status" value="1"/>
</dbReference>
<dbReference type="PANTHER" id="PTHR10579:SF57">
    <property type="entry name" value="OS11G0687100 PROTEIN"/>
    <property type="match status" value="1"/>
</dbReference>
<feature type="compositionally biased region" description="Basic and acidic residues" evidence="1">
    <location>
        <begin position="1138"/>
        <end position="1148"/>
    </location>
</feature>
<protein>
    <recommendedName>
        <fullName evidence="2">VWFA domain-containing protein</fullName>
    </recommendedName>
</protein>
<evidence type="ECO:0000259" key="2">
    <source>
        <dbReference type="PROSITE" id="PS50234"/>
    </source>
</evidence>
<dbReference type="Proteomes" id="UP001231189">
    <property type="component" value="Unassembled WGS sequence"/>
</dbReference>
<organism evidence="3 4">
    <name type="scientific">Lolium multiflorum</name>
    <name type="common">Italian ryegrass</name>
    <name type="synonym">Lolium perenne subsp. multiflorum</name>
    <dbReference type="NCBI Taxonomy" id="4521"/>
    <lineage>
        <taxon>Eukaryota</taxon>
        <taxon>Viridiplantae</taxon>
        <taxon>Streptophyta</taxon>
        <taxon>Embryophyta</taxon>
        <taxon>Tracheophyta</taxon>
        <taxon>Spermatophyta</taxon>
        <taxon>Magnoliopsida</taxon>
        <taxon>Liliopsida</taxon>
        <taxon>Poales</taxon>
        <taxon>Poaceae</taxon>
        <taxon>BOP clade</taxon>
        <taxon>Pooideae</taxon>
        <taxon>Poodae</taxon>
        <taxon>Poeae</taxon>
        <taxon>Poeae Chloroplast Group 2 (Poeae type)</taxon>
        <taxon>Loliodinae</taxon>
        <taxon>Loliinae</taxon>
        <taxon>Lolium</taxon>
    </lineage>
</organism>
<dbReference type="PROSITE" id="PS50234">
    <property type="entry name" value="VWFA"/>
    <property type="match status" value="2"/>
</dbReference>
<dbReference type="Pfam" id="PF13768">
    <property type="entry name" value="VWA_3"/>
    <property type="match status" value="2"/>
</dbReference>
<feature type="region of interest" description="Disordered" evidence="1">
    <location>
        <begin position="1124"/>
        <end position="1148"/>
    </location>
</feature>
<feature type="domain" description="VWFA" evidence="2">
    <location>
        <begin position="754"/>
        <end position="926"/>
    </location>
</feature>
<feature type="compositionally biased region" description="Polar residues" evidence="1">
    <location>
        <begin position="1127"/>
        <end position="1137"/>
    </location>
</feature>
<comment type="caution">
    <text evidence="3">The sequence shown here is derived from an EMBL/GenBank/DDBJ whole genome shotgun (WGS) entry which is preliminary data.</text>
</comment>
<dbReference type="AlphaFoldDB" id="A0AAD8TRR3"/>
<dbReference type="SMART" id="SM00327">
    <property type="entry name" value="VWA"/>
    <property type="match status" value="2"/>
</dbReference>
<evidence type="ECO:0000313" key="3">
    <source>
        <dbReference type="EMBL" id="KAK1692620.1"/>
    </source>
</evidence>
<reference evidence="3" key="1">
    <citation type="submission" date="2023-07" db="EMBL/GenBank/DDBJ databases">
        <title>A chromosome-level genome assembly of Lolium multiflorum.</title>
        <authorList>
            <person name="Chen Y."/>
            <person name="Copetti D."/>
            <person name="Kolliker R."/>
            <person name="Studer B."/>
        </authorList>
    </citation>
    <scope>NUCLEOTIDE SEQUENCE</scope>
    <source>
        <strain evidence="3">02402/16</strain>
        <tissue evidence="3">Leaf</tissue>
    </source>
</reference>
<dbReference type="InterPro" id="IPR051266">
    <property type="entry name" value="CLCR"/>
</dbReference>
<evidence type="ECO:0000256" key="1">
    <source>
        <dbReference type="SAM" id="MobiDB-lite"/>
    </source>
</evidence>
<dbReference type="InterPro" id="IPR036465">
    <property type="entry name" value="vWFA_dom_sf"/>
</dbReference>
<evidence type="ECO:0000313" key="4">
    <source>
        <dbReference type="Proteomes" id="UP001231189"/>
    </source>
</evidence>
<dbReference type="SUPFAM" id="SSF53300">
    <property type="entry name" value="vWA-like"/>
    <property type="match status" value="2"/>
</dbReference>
<keyword evidence="4" id="KW-1185">Reference proteome</keyword>
<dbReference type="Gene3D" id="3.40.50.410">
    <property type="entry name" value="von Willebrand factor, type A domain"/>
    <property type="match status" value="2"/>
</dbReference>
<gene>
    <name evidence="3" type="ORF">QYE76_009317</name>
</gene>
<accession>A0AAD8TRR3</accession>
<name>A0AAD8TRR3_LOLMU</name>
<proteinExistence type="predicted"/>
<dbReference type="InterPro" id="IPR002035">
    <property type="entry name" value="VWF_A"/>
</dbReference>
<dbReference type="EMBL" id="JAUUTY010000001">
    <property type="protein sequence ID" value="KAK1692620.1"/>
    <property type="molecule type" value="Genomic_DNA"/>
</dbReference>